<dbReference type="PANTHER" id="PTHR11124">
    <property type="entry name" value="VACUOLAR SORTING PROTEIN VPS29"/>
    <property type="match status" value="1"/>
</dbReference>
<evidence type="ECO:0000256" key="1">
    <source>
        <dbReference type="ARBA" id="ARBA00008950"/>
    </source>
</evidence>
<dbReference type="NCBIfam" id="TIGR00040">
    <property type="entry name" value="yfcE"/>
    <property type="match status" value="1"/>
</dbReference>
<dbReference type="InterPro" id="IPR041802">
    <property type="entry name" value="MPP_YfcE"/>
</dbReference>
<dbReference type="InterPro" id="IPR000979">
    <property type="entry name" value="Phosphodiesterase_MJ0936/Vps29"/>
</dbReference>
<dbReference type="InterPro" id="IPR024654">
    <property type="entry name" value="Calcineurin-like_PHP_lpxH"/>
</dbReference>
<organism evidence="4 5">
    <name type="scientific">Treponema ruminis</name>
    <dbReference type="NCBI Taxonomy" id="744515"/>
    <lineage>
        <taxon>Bacteria</taxon>
        <taxon>Pseudomonadati</taxon>
        <taxon>Spirochaetota</taxon>
        <taxon>Spirochaetia</taxon>
        <taxon>Spirochaetales</taxon>
        <taxon>Treponemataceae</taxon>
        <taxon>Treponema</taxon>
    </lineage>
</organism>
<dbReference type="CDD" id="cd00841">
    <property type="entry name" value="MPP_YfcE"/>
    <property type="match status" value="1"/>
</dbReference>
<dbReference type="Pfam" id="PF12850">
    <property type="entry name" value="Metallophos_2"/>
    <property type="match status" value="1"/>
</dbReference>
<evidence type="ECO:0000313" key="5">
    <source>
        <dbReference type="Proteomes" id="UP000518887"/>
    </source>
</evidence>
<dbReference type="GO" id="GO:0016787">
    <property type="term" value="F:hydrolase activity"/>
    <property type="evidence" value="ECO:0007669"/>
    <property type="project" value="UniProtKB-UniRule"/>
</dbReference>
<reference evidence="4 5" key="1">
    <citation type="submission" date="2020-08" db="EMBL/GenBank/DDBJ databases">
        <title>Genomic Encyclopedia of Type Strains, Phase IV (KMG-IV): sequencing the most valuable type-strain genomes for metagenomic binning, comparative biology and taxonomic classification.</title>
        <authorList>
            <person name="Goeker M."/>
        </authorList>
    </citation>
    <scope>NUCLEOTIDE SEQUENCE [LARGE SCALE GENOMIC DNA]</scope>
    <source>
        <strain evidence="4 5">DSM 103462</strain>
    </source>
</reference>
<dbReference type="Gene3D" id="3.60.21.10">
    <property type="match status" value="1"/>
</dbReference>
<keyword evidence="2" id="KW-0479">Metal-binding</keyword>
<comment type="similarity">
    <text evidence="1 2">Belongs to the metallophosphoesterase superfamily. YfcE family.</text>
</comment>
<protein>
    <recommendedName>
        <fullName evidence="2">Phosphoesterase</fullName>
        <ecNumber evidence="2">3.1.4.-</ecNumber>
    </recommendedName>
</protein>
<gene>
    <name evidence="4" type="ORF">HNP76_001527</name>
</gene>
<dbReference type="EC" id="3.1.4.-" evidence="2"/>
<dbReference type="SUPFAM" id="SSF56300">
    <property type="entry name" value="Metallo-dependent phosphatases"/>
    <property type="match status" value="1"/>
</dbReference>
<evidence type="ECO:0000259" key="3">
    <source>
        <dbReference type="Pfam" id="PF12850"/>
    </source>
</evidence>
<accession>A0A7W8LM49</accession>
<dbReference type="Proteomes" id="UP000518887">
    <property type="component" value="Unassembled WGS sequence"/>
</dbReference>
<feature type="domain" description="Calcineurin-like phosphoesterase" evidence="3">
    <location>
        <begin position="1"/>
        <end position="168"/>
    </location>
</feature>
<dbReference type="EMBL" id="JACHFQ010000004">
    <property type="protein sequence ID" value="MBB5226159.1"/>
    <property type="molecule type" value="Genomic_DNA"/>
</dbReference>
<evidence type="ECO:0000313" key="4">
    <source>
        <dbReference type="EMBL" id="MBB5226159.1"/>
    </source>
</evidence>
<comment type="caution">
    <text evidence="4">The sequence shown here is derived from an EMBL/GenBank/DDBJ whole genome shotgun (WGS) entry which is preliminary data.</text>
</comment>
<dbReference type="InterPro" id="IPR029052">
    <property type="entry name" value="Metallo-depent_PP-like"/>
</dbReference>
<sequence>MKFLILSDIHGSALCLQTALDTFEKDCDAIILCGDYLNHGPRNPLPEGWDTKKTAELLNARKEKIICVRGNCDSEVDQMMLNFPCLNAYTSLALPAPNGIRRIFIHHGHLYTREELSSWLPKGTIVLSGHTHVTLMEEENGLYYFNPGSISLPKCEEGKTCGILEIEGEKVKIELYTIEGKLLKSHEITAGVAGGV</sequence>
<dbReference type="GO" id="GO:0046872">
    <property type="term" value="F:metal ion binding"/>
    <property type="evidence" value="ECO:0007669"/>
    <property type="project" value="UniProtKB-KW"/>
</dbReference>
<dbReference type="AlphaFoldDB" id="A0A7W8LM49"/>
<proteinExistence type="inferred from homology"/>
<dbReference type="RefSeq" id="WP_184659152.1">
    <property type="nucleotide sequence ID" value="NZ_CP031518.1"/>
</dbReference>
<dbReference type="NCBIfam" id="NF006988">
    <property type="entry name" value="PRK09453.1"/>
    <property type="match status" value="1"/>
</dbReference>
<name>A0A7W8LM49_9SPIR</name>
<comment type="cofactor">
    <cofactor evidence="2">
        <name>a divalent metal cation</name>
        <dbReference type="ChEBI" id="CHEBI:60240"/>
    </cofactor>
</comment>
<keyword evidence="5" id="KW-1185">Reference proteome</keyword>
<evidence type="ECO:0000256" key="2">
    <source>
        <dbReference type="RuleBase" id="RU362039"/>
    </source>
</evidence>